<feature type="signal peptide" evidence="2">
    <location>
        <begin position="1"/>
        <end position="32"/>
    </location>
</feature>
<reference evidence="3 4" key="1">
    <citation type="submission" date="2014-03" db="EMBL/GenBank/DDBJ databases">
        <title>Bradyrhizobium valentinum sp. nov., isolated from effective nodules of Lupinus mariae-josephae, a lupine endemic of basic-lime soils in Eastern Spain.</title>
        <authorList>
            <person name="Duran D."/>
            <person name="Rey L."/>
            <person name="Navarro A."/>
            <person name="Busquets A."/>
            <person name="Imperial J."/>
            <person name="Ruiz-Argueso T."/>
        </authorList>
    </citation>
    <scope>NUCLEOTIDE SEQUENCE [LARGE SCALE GENOMIC DNA]</scope>
    <source>
        <strain evidence="3 4">Ro19</strain>
    </source>
</reference>
<dbReference type="Proteomes" id="UP000052023">
    <property type="component" value="Unassembled WGS sequence"/>
</dbReference>
<dbReference type="AlphaFoldDB" id="A0A0R3NDU1"/>
<accession>A0A0R3NDU1</accession>
<feature type="compositionally biased region" description="Polar residues" evidence="1">
    <location>
        <begin position="71"/>
        <end position="80"/>
    </location>
</feature>
<evidence type="ECO:0000256" key="2">
    <source>
        <dbReference type="SAM" id="SignalP"/>
    </source>
</evidence>
<feature type="region of interest" description="Disordered" evidence="1">
    <location>
        <begin position="68"/>
        <end position="96"/>
    </location>
</feature>
<dbReference type="EMBL" id="LLYA01000001">
    <property type="protein sequence ID" value="KRR30337.1"/>
    <property type="molecule type" value="Genomic_DNA"/>
</dbReference>
<protein>
    <submittedName>
        <fullName evidence="3">Uncharacterized protein</fullName>
    </submittedName>
</protein>
<sequence>MKGEKLMLKLRPTLALAAAIVVATIAAQTLYAQDSSTSRHRMMDGDPARGTMGITKMMRQMSGMMDHCSSMMHNRSTGRPNDQWRRRAPTAPDNES</sequence>
<evidence type="ECO:0000313" key="4">
    <source>
        <dbReference type="Proteomes" id="UP000052023"/>
    </source>
</evidence>
<evidence type="ECO:0000313" key="3">
    <source>
        <dbReference type="EMBL" id="KRR30337.1"/>
    </source>
</evidence>
<keyword evidence="2" id="KW-0732">Signal</keyword>
<organism evidence="3 4">
    <name type="scientific">Bradyrhizobium retamae</name>
    <dbReference type="NCBI Taxonomy" id="1300035"/>
    <lineage>
        <taxon>Bacteria</taxon>
        <taxon>Pseudomonadati</taxon>
        <taxon>Pseudomonadota</taxon>
        <taxon>Alphaproteobacteria</taxon>
        <taxon>Hyphomicrobiales</taxon>
        <taxon>Nitrobacteraceae</taxon>
        <taxon>Bradyrhizobium</taxon>
    </lineage>
</organism>
<name>A0A0R3NDU1_9BRAD</name>
<gene>
    <name evidence="3" type="ORF">CQ13_01405</name>
</gene>
<evidence type="ECO:0000256" key="1">
    <source>
        <dbReference type="SAM" id="MobiDB-lite"/>
    </source>
</evidence>
<comment type="caution">
    <text evidence="3">The sequence shown here is derived from an EMBL/GenBank/DDBJ whole genome shotgun (WGS) entry which is preliminary data.</text>
</comment>
<proteinExistence type="predicted"/>
<keyword evidence="4" id="KW-1185">Reference proteome</keyword>
<feature type="chain" id="PRO_5006445278" evidence="2">
    <location>
        <begin position="33"/>
        <end position="96"/>
    </location>
</feature>